<proteinExistence type="predicted"/>
<organism evidence="2">
    <name type="scientific">marine metagenome</name>
    <dbReference type="NCBI Taxonomy" id="408172"/>
    <lineage>
        <taxon>unclassified sequences</taxon>
        <taxon>metagenomes</taxon>
        <taxon>ecological metagenomes</taxon>
    </lineage>
</organism>
<name>A0A382J2I3_9ZZZZ</name>
<sequence>VPRIPYANPTDPSLHPDAAALLP</sequence>
<reference evidence="2" key="1">
    <citation type="submission" date="2018-05" db="EMBL/GenBank/DDBJ databases">
        <authorList>
            <person name="Lanie J.A."/>
            <person name="Ng W.-L."/>
            <person name="Kazmierczak K.M."/>
            <person name="Andrzejewski T.M."/>
            <person name="Davidsen T.M."/>
            <person name="Wayne K.J."/>
            <person name="Tettelin H."/>
            <person name="Glass J.I."/>
            <person name="Rusch D."/>
            <person name="Podicherti R."/>
            <person name="Tsui H.-C.T."/>
            <person name="Winkler M.E."/>
        </authorList>
    </citation>
    <scope>NUCLEOTIDE SEQUENCE</scope>
</reference>
<gene>
    <name evidence="2" type="ORF">METZ01_LOCUS257895</name>
</gene>
<feature type="region of interest" description="Disordered" evidence="1">
    <location>
        <begin position="1"/>
        <end position="23"/>
    </location>
</feature>
<evidence type="ECO:0000256" key="1">
    <source>
        <dbReference type="SAM" id="MobiDB-lite"/>
    </source>
</evidence>
<protein>
    <submittedName>
        <fullName evidence="2">Uncharacterized protein</fullName>
    </submittedName>
</protein>
<feature type="non-terminal residue" evidence="2">
    <location>
        <position position="23"/>
    </location>
</feature>
<dbReference type="EMBL" id="UINC01070696">
    <property type="protein sequence ID" value="SVC05041.1"/>
    <property type="molecule type" value="Genomic_DNA"/>
</dbReference>
<accession>A0A382J2I3</accession>
<evidence type="ECO:0000313" key="2">
    <source>
        <dbReference type="EMBL" id="SVC05041.1"/>
    </source>
</evidence>
<dbReference type="AlphaFoldDB" id="A0A382J2I3"/>
<feature type="non-terminal residue" evidence="2">
    <location>
        <position position="1"/>
    </location>
</feature>